<dbReference type="Proteomes" id="UP000031670">
    <property type="component" value="Unassembled WGS sequence"/>
</dbReference>
<comment type="caution">
    <text evidence="1">The sequence shown here is derived from an EMBL/GenBank/DDBJ whole genome shotgun (WGS) entry which is preliminary data.</text>
</comment>
<organism evidence="1 2">
    <name type="scientific">Vibrio ishigakensis</name>
    <dbReference type="NCBI Taxonomy" id="1481914"/>
    <lineage>
        <taxon>Bacteria</taxon>
        <taxon>Pseudomonadati</taxon>
        <taxon>Pseudomonadota</taxon>
        <taxon>Gammaproteobacteria</taxon>
        <taxon>Vibrionales</taxon>
        <taxon>Vibrionaceae</taxon>
        <taxon>Vibrio</taxon>
    </lineage>
</organism>
<dbReference type="EMBL" id="BBSA01000015">
    <property type="protein sequence ID" value="GAM64824.1"/>
    <property type="molecule type" value="Genomic_DNA"/>
</dbReference>
<sequence length="52" mass="5773">MYQGYLEKSAEREALGVAAPSLTATEVENFLQTLAQGNTTQQDRQLLELITM</sequence>
<name>A0A0B8PQ71_9VIBR</name>
<proteinExistence type="predicted"/>
<accession>A0A0B8PQ71</accession>
<evidence type="ECO:0000313" key="1">
    <source>
        <dbReference type="EMBL" id="GAM64824.1"/>
    </source>
</evidence>
<reference evidence="1 2" key="2">
    <citation type="submission" date="2015-01" db="EMBL/GenBank/DDBJ databases">
        <authorList>
            <consortium name="NBRP consortium"/>
            <person name="Sawabe T."/>
            <person name="Meirelles P."/>
            <person name="Feng G."/>
            <person name="Sayaka M."/>
            <person name="Hattori M."/>
            <person name="Ohkuma M."/>
        </authorList>
    </citation>
    <scope>NUCLEOTIDE SEQUENCE [LARGE SCALE GENOMIC DNA]</scope>
    <source>
        <strain evidence="1 2">JCM19232</strain>
    </source>
</reference>
<gene>
    <name evidence="1" type="ORF">JCM19232_3117</name>
</gene>
<evidence type="ECO:0000313" key="2">
    <source>
        <dbReference type="Proteomes" id="UP000031670"/>
    </source>
</evidence>
<dbReference type="AlphaFoldDB" id="A0A0B8PQ71"/>
<protein>
    <submittedName>
        <fullName evidence="1">Uncharacterized protein</fullName>
    </submittedName>
</protein>
<reference evidence="1 2" key="1">
    <citation type="submission" date="2015-01" db="EMBL/GenBank/DDBJ databases">
        <title>Vibrio sp. C5 JCM 19232 whole genome shotgun sequence.</title>
        <authorList>
            <person name="Sawabe T."/>
            <person name="Meirelles P."/>
            <person name="Feng G."/>
            <person name="Sayaka M."/>
            <person name="Hattori M."/>
            <person name="Ohkuma M."/>
        </authorList>
    </citation>
    <scope>NUCLEOTIDE SEQUENCE [LARGE SCALE GENOMIC DNA]</scope>
    <source>
        <strain evidence="1 2">JCM19232</strain>
    </source>
</reference>